<gene>
    <name evidence="7" type="ORF">QWZ18_25780</name>
</gene>
<dbReference type="RefSeq" id="WP_238289152.1">
    <property type="nucleotide sequence ID" value="NZ_BPQS01000014.1"/>
</dbReference>
<evidence type="ECO:0000256" key="3">
    <source>
        <dbReference type="ARBA" id="ARBA00022801"/>
    </source>
</evidence>
<dbReference type="Pfam" id="PF05875">
    <property type="entry name" value="Ceramidase"/>
    <property type="match status" value="1"/>
</dbReference>
<sequence>MDWFEPIKAYCERNDPGFWAEPANALSNGAFLLAAAASARRAFRAEPPDRACLALAGLIAVVGLGSFLFHTLAIYAALLADVIPIALFIYAYLTLALRRFLRLSPTRVAAATAGFVLFGFALTPMLDGLAGADVSSLTNGSIDYLPALLALFGMAAAVLGRPEARILNTGWRLAGIGVLFLVSLVARTADQAVCAAWPTGTHALWHLMNAAVLYALVATAIRHREAAG</sequence>
<feature type="transmembrane region" description="Helical" evidence="6">
    <location>
        <begin position="75"/>
        <end position="96"/>
    </location>
</feature>
<accession>A0ABT8AVM4</accession>
<reference evidence="8" key="1">
    <citation type="journal article" date="2019" name="Int. J. Syst. Evol. Microbiol.">
        <title>The Global Catalogue of Microorganisms (GCM) 10K type strain sequencing project: providing services to taxonomists for standard genome sequencing and annotation.</title>
        <authorList>
            <consortium name="The Broad Institute Genomics Platform"/>
            <consortium name="The Broad Institute Genome Sequencing Center for Infectious Disease"/>
            <person name="Wu L."/>
            <person name="Ma J."/>
        </authorList>
    </citation>
    <scope>NUCLEOTIDE SEQUENCE [LARGE SCALE GENOMIC DNA]</scope>
    <source>
        <strain evidence="8">CECT 7806</strain>
    </source>
</reference>
<protein>
    <submittedName>
        <fullName evidence="7">Ceramidase domain-containing protein</fullName>
    </submittedName>
</protein>
<comment type="subcellular location">
    <subcellularLocation>
        <location evidence="1">Membrane</location>
        <topology evidence="1">Multi-pass membrane protein</topology>
    </subcellularLocation>
</comment>
<keyword evidence="2 6" id="KW-0812">Transmembrane</keyword>
<keyword evidence="8" id="KW-1185">Reference proteome</keyword>
<evidence type="ECO:0000256" key="6">
    <source>
        <dbReference type="SAM" id="Phobius"/>
    </source>
</evidence>
<evidence type="ECO:0000256" key="4">
    <source>
        <dbReference type="ARBA" id="ARBA00022989"/>
    </source>
</evidence>
<feature type="transmembrane region" description="Helical" evidence="6">
    <location>
        <begin position="204"/>
        <end position="221"/>
    </location>
</feature>
<feature type="transmembrane region" description="Helical" evidence="6">
    <location>
        <begin position="171"/>
        <end position="189"/>
    </location>
</feature>
<feature type="transmembrane region" description="Helical" evidence="6">
    <location>
        <begin position="108"/>
        <end position="126"/>
    </location>
</feature>
<keyword evidence="5 6" id="KW-0472">Membrane</keyword>
<keyword evidence="3" id="KW-0378">Hydrolase</keyword>
<evidence type="ECO:0000313" key="8">
    <source>
        <dbReference type="Proteomes" id="UP001244297"/>
    </source>
</evidence>
<organism evidence="7 8">
    <name type="scientific">Methylobacterium longum</name>
    <dbReference type="NCBI Taxonomy" id="767694"/>
    <lineage>
        <taxon>Bacteria</taxon>
        <taxon>Pseudomonadati</taxon>
        <taxon>Pseudomonadota</taxon>
        <taxon>Alphaproteobacteria</taxon>
        <taxon>Hyphomicrobiales</taxon>
        <taxon>Methylobacteriaceae</taxon>
        <taxon>Methylobacterium</taxon>
    </lineage>
</organism>
<evidence type="ECO:0000256" key="1">
    <source>
        <dbReference type="ARBA" id="ARBA00004141"/>
    </source>
</evidence>
<evidence type="ECO:0000313" key="7">
    <source>
        <dbReference type="EMBL" id="MDN3573998.1"/>
    </source>
</evidence>
<comment type="caution">
    <text evidence="7">The sequence shown here is derived from an EMBL/GenBank/DDBJ whole genome shotgun (WGS) entry which is preliminary data.</text>
</comment>
<proteinExistence type="predicted"/>
<feature type="transmembrane region" description="Helical" evidence="6">
    <location>
        <begin position="141"/>
        <end position="159"/>
    </location>
</feature>
<feature type="transmembrane region" description="Helical" evidence="6">
    <location>
        <begin position="51"/>
        <end position="69"/>
    </location>
</feature>
<dbReference type="EMBL" id="JAUFPT010000092">
    <property type="protein sequence ID" value="MDN3573998.1"/>
    <property type="molecule type" value="Genomic_DNA"/>
</dbReference>
<name>A0ABT8AVM4_9HYPH</name>
<dbReference type="Proteomes" id="UP001244297">
    <property type="component" value="Unassembled WGS sequence"/>
</dbReference>
<dbReference type="InterPro" id="IPR008901">
    <property type="entry name" value="ACER"/>
</dbReference>
<keyword evidence="4 6" id="KW-1133">Transmembrane helix</keyword>
<evidence type="ECO:0000256" key="5">
    <source>
        <dbReference type="ARBA" id="ARBA00023136"/>
    </source>
</evidence>
<evidence type="ECO:0000256" key="2">
    <source>
        <dbReference type="ARBA" id="ARBA00022692"/>
    </source>
</evidence>